<name>A0A132MS55_9ACTN</name>
<dbReference type="EMBL" id="JYIJ01000018">
    <property type="protein sequence ID" value="KWX00586.1"/>
    <property type="molecule type" value="Genomic_DNA"/>
</dbReference>
<comment type="caution">
    <text evidence="7">The sequence shown here is derived from an EMBL/GenBank/DDBJ whole genome shotgun (WGS) entry which is preliminary data.</text>
</comment>
<dbReference type="Pfam" id="PF01810">
    <property type="entry name" value="LysE"/>
    <property type="match status" value="1"/>
</dbReference>
<dbReference type="InterPro" id="IPR001123">
    <property type="entry name" value="LeuE-type"/>
</dbReference>
<keyword evidence="5 6" id="KW-0472">Membrane</keyword>
<dbReference type="AlphaFoldDB" id="A0A132MS55"/>
<dbReference type="PATRIC" id="fig|1469144.8.peg.2276"/>
<evidence type="ECO:0000313" key="7">
    <source>
        <dbReference type="EMBL" id="KWX00586.1"/>
    </source>
</evidence>
<keyword evidence="3 6" id="KW-0812">Transmembrane</keyword>
<evidence type="ECO:0000256" key="4">
    <source>
        <dbReference type="ARBA" id="ARBA00022989"/>
    </source>
</evidence>
<feature type="transmembrane region" description="Helical" evidence="6">
    <location>
        <begin position="150"/>
        <end position="174"/>
    </location>
</feature>
<evidence type="ECO:0000256" key="5">
    <source>
        <dbReference type="ARBA" id="ARBA00023136"/>
    </source>
</evidence>
<keyword evidence="2" id="KW-1003">Cell membrane</keyword>
<comment type="subcellular location">
    <subcellularLocation>
        <location evidence="1">Cell membrane</location>
        <topology evidence="1">Multi-pass membrane protein</topology>
    </subcellularLocation>
</comment>
<dbReference type="PIRSF" id="PIRSF006324">
    <property type="entry name" value="LeuE"/>
    <property type="match status" value="1"/>
</dbReference>
<evidence type="ECO:0008006" key="9">
    <source>
        <dbReference type="Google" id="ProtNLM"/>
    </source>
</evidence>
<evidence type="ECO:0000256" key="1">
    <source>
        <dbReference type="ARBA" id="ARBA00004651"/>
    </source>
</evidence>
<dbReference type="GO" id="GO:0015171">
    <property type="term" value="F:amino acid transmembrane transporter activity"/>
    <property type="evidence" value="ECO:0007669"/>
    <property type="project" value="TreeGrafter"/>
</dbReference>
<sequence>MPDIDRLPAFLAAALVLAVIPGPGMLYVFARSVGGGWRAGARSSLGTAVGGAAHVAAAALGISAILATSATAFAVVKYVGAAYLVYLGVRTLLRREEASRPDPAGGPSDRNAFRQGVVTETLNPKTALFFLAFLPHFVDPAAGSVAVQSLVLGLLSVTLNTLADLVVAALAGTLAGRALRTRRRRWPRLVSGSTLVALGGYAAIES</sequence>
<evidence type="ECO:0000256" key="2">
    <source>
        <dbReference type="ARBA" id="ARBA00022475"/>
    </source>
</evidence>
<dbReference type="PANTHER" id="PTHR30086">
    <property type="entry name" value="ARGININE EXPORTER PROTEIN ARGO"/>
    <property type="match status" value="1"/>
</dbReference>
<reference evidence="7 8" key="1">
    <citation type="submission" date="2015-02" db="EMBL/GenBank/DDBJ databases">
        <title>Physiological reanalysis, assessment of diazotrophy, and genome sequences of multiple isolates of Streptomyces thermoautotrophicus.</title>
        <authorList>
            <person name="MacKellar D.C."/>
            <person name="Lieber L."/>
            <person name="Norman J."/>
            <person name="Bolger A."/>
            <person name="Tobin C."/>
            <person name="Murray J.W."/>
            <person name="Prell J."/>
        </authorList>
    </citation>
    <scope>NUCLEOTIDE SEQUENCE [LARGE SCALE GENOMIC DNA]</scope>
    <source>
        <strain evidence="7 8">UBT1</strain>
    </source>
</reference>
<feature type="transmembrane region" description="Helical" evidence="6">
    <location>
        <begin position="54"/>
        <end position="86"/>
    </location>
</feature>
<evidence type="ECO:0000256" key="3">
    <source>
        <dbReference type="ARBA" id="ARBA00022692"/>
    </source>
</evidence>
<keyword evidence="4 6" id="KW-1133">Transmembrane helix</keyword>
<dbReference type="PANTHER" id="PTHR30086:SF20">
    <property type="entry name" value="ARGININE EXPORTER PROTEIN ARGO-RELATED"/>
    <property type="match status" value="1"/>
</dbReference>
<organism evidence="7 8">
    <name type="scientific">Carbonactinospora thermoautotrophica</name>
    <dbReference type="NCBI Taxonomy" id="1469144"/>
    <lineage>
        <taxon>Bacteria</taxon>
        <taxon>Bacillati</taxon>
        <taxon>Actinomycetota</taxon>
        <taxon>Actinomycetes</taxon>
        <taxon>Kitasatosporales</taxon>
        <taxon>Carbonactinosporaceae</taxon>
        <taxon>Carbonactinospora</taxon>
    </lineage>
</organism>
<accession>A0A132MS55</accession>
<evidence type="ECO:0000313" key="8">
    <source>
        <dbReference type="Proteomes" id="UP000070659"/>
    </source>
</evidence>
<proteinExistence type="predicted"/>
<evidence type="ECO:0000256" key="6">
    <source>
        <dbReference type="SAM" id="Phobius"/>
    </source>
</evidence>
<protein>
    <recommendedName>
        <fullName evidence="9">RhtB family transporter</fullName>
    </recommendedName>
</protein>
<dbReference type="Proteomes" id="UP000070659">
    <property type="component" value="Unassembled WGS sequence"/>
</dbReference>
<dbReference type="GO" id="GO:0005886">
    <property type="term" value="C:plasma membrane"/>
    <property type="evidence" value="ECO:0007669"/>
    <property type="project" value="UniProtKB-SubCell"/>
</dbReference>
<gene>
    <name evidence="7" type="ORF">TH66_16210</name>
</gene>